<accession>A0ABV7WIM7</accession>
<evidence type="ECO:0000256" key="5">
    <source>
        <dbReference type="ARBA" id="ARBA00022692"/>
    </source>
</evidence>
<evidence type="ECO:0000256" key="10">
    <source>
        <dbReference type="SAM" id="Phobius"/>
    </source>
</evidence>
<evidence type="ECO:0000256" key="7">
    <source>
        <dbReference type="ARBA" id="ARBA00022989"/>
    </source>
</evidence>
<evidence type="ECO:0000256" key="3">
    <source>
        <dbReference type="ARBA" id="ARBA00007244"/>
    </source>
</evidence>
<dbReference type="InterPro" id="IPR039023">
    <property type="entry name" value="SdhC_prok"/>
</dbReference>
<comment type="cofactor">
    <cofactor evidence="1">
        <name>heme</name>
        <dbReference type="ChEBI" id="CHEBI:30413"/>
    </cofactor>
</comment>
<keyword evidence="7 10" id="KW-1133">Transmembrane helix</keyword>
<keyword evidence="6" id="KW-0479">Metal-binding</keyword>
<gene>
    <name evidence="11" type="primary">sdhC</name>
    <name evidence="11" type="ORF">ACFOLH_13455</name>
</gene>
<dbReference type="InterPro" id="IPR000701">
    <property type="entry name" value="SuccDH_FuR_B_TM-su"/>
</dbReference>
<feature type="transmembrane region" description="Helical" evidence="10">
    <location>
        <begin position="46"/>
        <end position="63"/>
    </location>
</feature>
<evidence type="ECO:0000256" key="2">
    <source>
        <dbReference type="ARBA" id="ARBA00004370"/>
    </source>
</evidence>
<protein>
    <submittedName>
        <fullName evidence="11">Succinate dehydrogenase, cytochrome b556 subunit</fullName>
    </submittedName>
</protein>
<dbReference type="PANTHER" id="PTHR41910">
    <property type="entry name" value="SUCCINATE DEHYDROGENASE 2 MEMBRANE SUBUNIT SDHC"/>
    <property type="match status" value="1"/>
</dbReference>
<dbReference type="NCBIfam" id="TIGR02970">
    <property type="entry name" value="succ_dehyd_cytB"/>
    <property type="match status" value="1"/>
</dbReference>
<dbReference type="PANTHER" id="PTHR41910:SF1">
    <property type="entry name" value="SUCCINATE DEHYDROGENASE HYDROPHOBIC MEMBRANE ANCHOR SUBUNIT"/>
    <property type="match status" value="1"/>
</dbReference>
<evidence type="ECO:0000256" key="9">
    <source>
        <dbReference type="ARBA" id="ARBA00023136"/>
    </source>
</evidence>
<evidence type="ECO:0000256" key="6">
    <source>
        <dbReference type="ARBA" id="ARBA00022723"/>
    </source>
</evidence>
<dbReference type="EMBL" id="JBHRWW010000009">
    <property type="protein sequence ID" value="MFC3689350.1"/>
    <property type="molecule type" value="Genomic_DNA"/>
</dbReference>
<evidence type="ECO:0000313" key="12">
    <source>
        <dbReference type="Proteomes" id="UP001595685"/>
    </source>
</evidence>
<dbReference type="Pfam" id="PF01127">
    <property type="entry name" value="Sdh_cyt"/>
    <property type="match status" value="1"/>
</dbReference>
<keyword evidence="9 10" id="KW-0472">Membrane</keyword>
<dbReference type="CDD" id="cd03501">
    <property type="entry name" value="SQR_TypeA_SdhC_like"/>
    <property type="match status" value="1"/>
</dbReference>
<evidence type="ECO:0000256" key="4">
    <source>
        <dbReference type="ARBA" id="ARBA00022617"/>
    </source>
</evidence>
<dbReference type="InterPro" id="IPR034804">
    <property type="entry name" value="SQR/QFR_C/D"/>
</dbReference>
<dbReference type="Gene3D" id="1.20.1300.10">
    <property type="entry name" value="Fumarate reductase/succinate dehydrogenase, transmembrane subunit"/>
    <property type="match status" value="1"/>
</dbReference>
<dbReference type="Proteomes" id="UP001595685">
    <property type="component" value="Unassembled WGS sequence"/>
</dbReference>
<proteinExistence type="inferred from homology"/>
<comment type="subcellular location">
    <subcellularLocation>
        <location evidence="2">Membrane</location>
    </subcellularLocation>
</comment>
<comment type="similarity">
    <text evidence="3">Belongs to the cytochrome b560 family.</text>
</comment>
<reference evidence="12" key="1">
    <citation type="journal article" date="2019" name="Int. J. Syst. Evol. Microbiol.">
        <title>The Global Catalogue of Microorganisms (GCM) 10K type strain sequencing project: providing services to taxonomists for standard genome sequencing and annotation.</title>
        <authorList>
            <consortium name="The Broad Institute Genomics Platform"/>
            <consortium name="The Broad Institute Genome Sequencing Center for Infectious Disease"/>
            <person name="Wu L."/>
            <person name="Ma J."/>
        </authorList>
    </citation>
    <scope>NUCLEOTIDE SEQUENCE [LARGE SCALE GENOMIC DNA]</scope>
    <source>
        <strain evidence="12">NCAIM B.02333</strain>
    </source>
</reference>
<name>A0ABV7WIM7_9MICO</name>
<keyword evidence="5 10" id="KW-0812">Transmembrane</keyword>
<dbReference type="RefSeq" id="WP_376983968.1">
    <property type="nucleotide sequence ID" value="NZ_JBBEOI010000040.1"/>
</dbReference>
<keyword evidence="4" id="KW-0349">Heme</keyword>
<feature type="transmembrane region" description="Helical" evidence="10">
    <location>
        <begin position="84"/>
        <end position="101"/>
    </location>
</feature>
<evidence type="ECO:0000313" key="11">
    <source>
        <dbReference type="EMBL" id="MFC3689350.1"/>
    </source>
</evidence>
<comment type="caution">
    <text evidence="11">The sequence shown here is derived from an EMBL/GenBank/DDBJ whole genome shotgun (WGS) entry which is preliminary data.</text>
</comment>
<dbReference type="InterPro" id="IPR014314">
    <property type="entry name" value="Succ_DH_cytb556"/>
</dbReference>
<keyword evidence="12" id="KW-1185">Reference proteome</keyword>
<organism evidence="11 12">
    <name type="scientific">Aquipuribacter hungaricus</name>
    <dbReference type="NCBI Taxonomy" id="545624"/>
    <lineage>
        <taxon>Bacteria</taxon>
        <taxon>Bacillati</taxon>
        <taxon>Actinomycetota</taxon>
        <taxon>Actinomycetes</taxon>
        <taxon>Micrococcales</taxon>
        <taxon>Intrasporangiaceae</taxon>
        <taxon>Aquipuribacter</taxon>
    </lineage>
</organism>
<sequence length="110" mass="12659">MWSWVLHRITGVVLFFFLLVHVLDTGLVRVSPEAYDIVIESYKNPIVGLAEVGLVGAFLFHSLNGLRVVLIDFWEHGTRFHRQMFYGVVGLWVILMVPFTLRHLGFVFGE</sequence>
<evidence type="ECO:0000256" key="8">
    <source>
        <dbReference type="ARBA" id="ARBA00023004"/>
    </source>
</evidence>
<keyword evidence="8" id="KW-0408">Iron</keyword>
<evidence type="ECO:0000256" key="1">
    <source>
        <dbReference type="ARBA" id="ARBA00001971"/>
    </source>
</evidence>
<dbReference type="SUPFAM" id="SSF81343">
    <property type="entry name" value="Fumarate reductase respiratory complex transmembrane subunits"/>
    <property type="match status" value="1"/>
</dbReference>